<accession>A0AAU8HPW3</accession>
<evidence type="ECO:0000256" key="7">
    <source>
        <dbReference type="ARBA" id="ARBA00023306"/>
    </source>
</evidence>
<reference evidence="10" key="1">
    <citation type="journal article" date="2018" name="Antonie Van Leeuwenhoek">
        <title>Proteinivorax hydrogeniformans sp. nov., an anaerobic, haloalkaliphilic bacterium fermenting proteinaceous compounds with high hydrogen production.</title>
        <authorList>
            <person name="Boltyanskaya Y."/>
            <person name="Detkova E."/>
            <person name="Pimenov N."/>
            <person name="Kevbrin V."/>
        </authorList>
    </citation>
    <scope>NUCLEOTIDE SEQUENCE</scope>
    <source>
        <strain evidence="10">Z-710</strain>
    </source>
</reference>
<dbReference type="Pfam" id="PF04999">
    <property type="entry name" value="FtsL"/>
    <property type="match status" value="1"/>
</dbReference>
<comment type="subcellular location">
    <subcellularLocation>
        <location evidence="1">Cell membrane</location>
        <topology evidence="1">Single-pass type II membrane protein</topology>
    </subcellularLocation>
</comment>
<evidence type="ECO:0000256" key="3">
    <source>
        <dbReference type="ARBA" id="ARBA00022618"/>
    </source>
</evidence>
<organism evidence="10">
    <name type="scientific">Proteinivorax hydrogeniformans</name>
    <dbReference type="NCBI Taxonomy" id="1826727"/>
    <lineage>
        <taxon>Bacteria</taxon>
        <taxon>Bacillati</taxon>
        <taxon>Bacillota</taxon>
        <taxon>Clostridia</taxon>
        <taxon>Eubacteriales</taxon>
        <taxon>Proteinivoracaceae</taxon>
        <taxon>Proteinivorax</taxon>
    </lineage>
</organism>
<evidence type="ECO:0000256" key="6">
    <source>
        <dbReference type="ARBA" id="ARBA00023136"/>
    </source>
</evidence>
<feature type="transmembrane region" description="Helical" evidence="9">
    <location>
        <begin position="33"/>
        <end position="52"/>
    </location>
</feature>
<gene>
    <name evidence="10" type="ORF">PRVXH_001539</name>
</gene>
<keyword evidence="4 9" id="KW-0812">Transmembrane</keyword>
<evidence type="ECO:0000256" key="5">
    <source>
        <dbReference type="ARBA" id="ARBA00022989"/>
    </source>
</evidence>
<dbReference type="AlphaFoldDB" id="A0AAU8HPW3"/>
<keyword evidence="8" id="KW-0175">Coiled coil</keyword>
<dbReference type="InterPro" id="IPR011922">
    <property type="entry name" value="Cell_div_FtsL"/>
</dbReference>
<keyword evidence="3 10" id="KW-0132">Cell division</keyword>
<proteinExistence type="predicted"/>
<sequence length="123" mass="13982">MVAERKKQVYHWGNEKSQTSQVTKNNQGPVHPIFKNAMLILIMVGMSVGVVYGHANLVAMSREVNNLQTQRNQLIDERNSMQIEVARASSLSRVERVAMEELDLVLPQPDEFKVVRHSPEQSN</sequence>
<feature type="coiled-coil region" evidence="8">
    <location>
        <begin position="57"/>
        <end position="84"/>
    </location>
</feature>
<evidence type="ECO:0000313" key="10">
    <source>
        <dbReference type="EMBL" id="XCI27632.1"/>
    </source>
</evidence>
<evidence type="ECO:0000256" key="9">
    <source>
        <dbReference type="SAM" id="Phobius"/>
    </source>
</evidence>
<dbReference type="GO" id="GO:0051301">
    <property type="term" value="P:cell division"/>
    <property type="evidence" value="ECO:0007669"/>
    <property type="project" value="UniProtKB-KW"/>
</dbReference>
<dbReference type="RefSeq" id="WP_353892210.1">
    <property type="nucleotide sequence ID" value="NZ_CP159485.1"/>
</dbReference>
<evidence type="ECO:0000256" key="2">
    <source>
        <dbReference type="ARBA" id="ARBA00022475"/>
    </source>
</evidence>
<keyword evidence="2" id="KW-1003">Cell membrane</keyword>
<keyword evidence="7" id="KW-0131">Cell cycle</keyword>
<keyword evidence="5 9" id="KW-1133">Transmembrane helix</keyword>
<keyword evidence="6 9" id="KW-0472">Membrane</keyword>
<dbReference type="GO" id="GO:0005886">
    <property type="term" value="C:plasma membrane"/>
    <property type="evidence" value="ECO:0007669"/>
    <property type="project" value="UniProtKB-SubCell"/>
</dbReference>
<evidence type="ECO:0000256" key="8">
    <source>
        <dbReference type="SAM" id="Coils"/>
    </source>
</evidence>
<dbReference type="EMBL" id="CP159485">
    <property type="protein sequence ID" value="XCI27632.1"/>
    <property type="molecule type" value="Genomic_DNA"/>
</dbReference>
<evidence type="ECO:0000256" key="4">
    <source>
        <dbReference type="ARBA" id="ARBA00022692"/>
    </source>
</evidence>
<reference evidence="10" key="2">
    <citation type="submission" date="2024-06" db="EMBL/GenBank/DDBJ databases">
        <authorList>
            <person name="Petrova K.O."/>
            <person name="Toshchakov S.V."/>
            <person name="Boltjanskaja Y.V."/>
            <person name="Kevbrin V.V."/>
        </authorList>
    </citation>
    <scope>NUCLEOTIDE SEQUENCE</scope>
    <source>
        <strain evidence="10">Z-710</strain>
    </source>
</reference>
<name>A0AAU8HPW3_9FIRM</name>
<protein>
    <submittedName>
        <fullName evidence="10">Cell division protein FtsL</fullName>
    </submittedName>
</protein>
<evidence type="ECO:0000256" key="1">
    <source>
        <dbReference type="ARBA" id="ARBA00004401"/>
    </source>
</evidence>